<dbReference type="PATRIC" id="fig|44252.3.peg.6119"/>
<dbReference type="Proteomes" id="UP000442469">
    <property type="component" value="Unassembled WGS sequence"/>
</dbReference>
<dbReference type="HOGENOM" id="CLU_542725_0_0_9"/>
<accession>A0A090YLW4</accession>
<name>A0A090YLW4_PAEMA</name>
<keyword evidence="1" id="KW-1133">Transmembrane helix</keyword>
<feature type="transmembrane region" description="Helical" evidence="1">
    <location>
        <begin position="52"/>
        <end position="71"/>
    </location>
</feature>
<evidence type="ECO:0000313" key="3">
    <source>
        <dbReference type="EMBL" id="MUG24143.1"/>
    </source>
</evidence>
<dbReference type="Proteomes" id="UP000029278">
    <property type="component" value="Unassembled WGS sequence"/>
</dbReference>
<evidence type="ECO:0008006" key="6">
    <source>
        <dbReference type="Google" id="ProtNLM"/>
    </source>
</evidence>
<keyword evidence="1" id="KW-0472">Membrane</keyword>
<keyword evidence="1" id="KW-0812">Transmembrane</keyword>
<dbReference type="EMBL" id="JMQA01000053">
    <property type="protein sequence ID" value="KFM93115.1"/>
    <property type="molecule type" value="Genomic_DNA"/>
</dbReference>
<dbReference type="EMBL" id="WNZZ01000013">
    <property type="protein sequence ID" value="MUG24143.1"/>
    <property type="molecule type" value="Genomic_DNA"/>
</dbReference>
<sequence>MPDTKIEMNLKSEMTWSLNQLTAPESLRDFARNIALHSENNKVPSLPKKRKPLFIGLAAGAAAVSILFVSAEISPAFASMLKQIPGISVAADWLDAIRSQDGVENAAAHKYTPFEPVIQQFGDMKVSLADVYLTSDKLMYKAFIQTDGIKDHLAQNPDGSLTLDRTADHYAVQNLDFEMIEGSGSEDIITDQETGEPILVISEIMELDPEEVQAFLKGNPDTLSFKLFVGDDSSGREDREYDMNVPFAPSELVEDWFIQAKQQIKVAGDPDIGGLVLDNIKITPLNTYAELRLDNSKDYRLDLDLAGDGGHDVIRLTDNNGKVYPLDTYRTKYQPVNDKFQPGVIELTFNSSPFFDETVNSLTLHVDAVEISDWTGSDTFTLSLNEDLPKPIRFKGKEMTITQARYEDGWLKLKVLQKAENRMSIHFEIPSLRPDKEKSPELWKEYYGEKADLRKELIIPSEGKEEYELSFLVPKQDTYEIRMMRETDPVPVDKTLEIDLEP</sequence>
<reference evidence="2 4" key="1">
    <citation type="submission" date="2014-04" db="EMBL/GenBank/DDBJ databases">
        <authorList>
            <person name="Bishop-Lilly K.A."/>
            <person name="Broomall S.M."/>
            <person name="Chain P.S."/>
            <person name="Chertkov O."/>
            <person name="Coyne S.R."/>
            <person name="Daligault H.E."/>
            <person name="Davenport K.W."/>
            <person name="Erkkila T."/>
            <person name="Frey K.G."/>
            <person name="Gibbons H.S."/>
            <person name="Gu W."/>
            <person name="Jaissle J."/>
            <person name="Johnson S.L."/>
            <person name="Koroleva G.I."/>
            <person name="Ladner J.T."/>
            <person name="Lo C.-C."/>
            <person name="Minogue T.D."/>
            <person name="Munk C."/>
            <person name="Palacios G.F."/>
            <person name="Redden C.L."/>
            <person name="Rosenzweig C.N."/>
            <person name="Scholz M.B."/>
            <person name="Teshima H."/>
            <person name="Xu Y."/>
        </authorList>
    </citation>
    <scope>NUCLEOTIDE SEQUENCE [LARGE SCALE GENOMIC DNA]</scope>
    <source>
        <strain evidence="2 4">8244</strain>
    </source>
</reference>
<evidence type="ECO:0000313" key="4">
    <source>
        <dbReference type="Proteomes" id="UP000029278"/>
    </source>
</evidence>
<evidence type="ECO:0000313" key="2">
    <source>
        <dbReference type="EMBL" id="KFM93115.1"/>
    </source>
</evidence>
<dbReference type="RefSeq" id="WP_036624448.1">
    <property type="nucleotide sequence ID" value="NZ_BGMM01000001.1"/>
</dbReference>
<protein>
    <recommendedName>
        <fullName evidence="6">DUF4179 domain-containing protein</fullName>
    </recommendedName>
</protein>
<dbReference type="STRING" id="44252.DJ90_2815"/>
<organism evidence="2 4">
    <name type="scientific">Paenibacillus macerans</name>
    <name type="common">Bacillus macerans</name>
    <dbReference type="NCBI Taxonomy" id="44252"/>
    <lineage>
        <taxon>Bacteria</taxon>
        <taxon>Bacillati</taxon>
        <taxon>Bacillota</taxon>
        <taxon>Bacilli</taxon>
        <taxon>Bacillales</taxon>
        <taxon>Paenibacillaceae</taxon>
        <taxon>Paenibacillus</taxon>
    </lineage>
</organism>
<dbReference type="OrthoDB" id="2651437at2"/>
<evidence type="ECO:0000313" key="5">
    <source>
        <dbReference type="Proteomes" id="UP000442469"/>
    </source>
</evidence>
<dbReference type="GeneID" id="77008515"/>
<reference evidence="3 5" key="2">
    <citation type="submission" date="2019-11" db="EMBL/GenBank/DDBJ databases">
        <title>Draft genome sequences of five Paenibacillus species of dairy origin.</title>
        <authorList>
            <person name="Olajide A.M."/>
            <person name="Chen S."/>
            <person name="Lapointe G."/>
        </authorList>
    </citation>
    <scope>NUCLEOTIDE SEQUENCE [LARGE SCALE GENOMIC DNA]</scope>
    <source>
        <strain evidence="3 5">3CT49</strain>
    </source>
</reference>
<proteinExistence type="predicted"/>
<evidence type="ECO:0000256" key="1">
    <source>
        <dbReference type="SAM" id="Phobius"/>
    </source>
</evidence>
<gene>
    <name evidence="2" type="ORF">DJ90_2815</name>
    <name evidence="3" type="ORF">GNQ08_17285</name>
</gene>
<comment type="caution">
    <text evidence="2">The sequence shown here is derived from an EMBL/GenBank/DDBJ whole genome shotgun (WGS) entry which is preliminary data.</text>
</comment>
<dbReference type="AlphaFoldDB" id="A0A090YLW4"/>
<keyword evidence="4" id="KW-1185">Reference proteome</keyword>